<evidence type="ECO:0000256" key="2">
    <source>
        <dbReference type="SAM" id="Coils"/>
    </source>
</evidence>
<evidence type="ECO:0000313" key="4">
    <source>
        <dbReference type="EMBL" id="MBM7557661.1"/>
    </source>
</evidence>
<sequence length="98" mass="11276">MTEEQEQGKERAVVTVLGSDKVGIVSEVSNLLAKHNANIADISQTLLEDLFTMIMLVELDNLDTDFETLNQELEEKGQELEVKIMLQHEEVFRYMHRI</sequence>
<comment type="similarity">
    <text evidence="1">Belongs to the UPF0237 family.</text>
</comment>
<dbReference type="RefSeq" id="WP_204702409.1">
    <property type="nucleotide sequence ID" value="NZ_JAFBDQ010000015.1"/>
</dbReference>
<organism evidence="4 5">
    <name type="scientific">Halanaerobacter jeridensis</name>
    <dbReference type="NCBI Taxonomy" id="706427"/>
    <lineage>
        <taxon>Bacteria</taxon>
        <taxon>Bacillati</taxon>
        <taxon>Bacillota</taxon>
        <taxon>Clostridia</taxon>
        <taxon>Halanaerobiales</taxon>
        <taxon>Halobacteroidaceae</taxon>
        <taxon>Halanaerobacter</taxon>
    </lineage>
</organism>
<keyword evidence="5" id="KW-1185">Reference proteome</keyword>
<protein>
    <recommendedName>
        <fullName evidence="1">UPF0237 protein JOC47_002527</fullName>
    </recommendedName>
</protein>
<dbReference type="InterPro" id="IPR045865">
    <property type="entry name" value="ACT-like_dom_sf"/>
</dbReference>
<dbReference type="HAMAP" id="MF_01054">
    <property type="entry name" value="UPF0237"/>
    <property type="match status" value="1"/>
</dbReference>
<dbReference type="NCBIfam" id="NF001220">
    <property type="entry name" value="PRK00194.1"/>
    <property type="match status" value="1"/>
</dbReference>
<feature type="coiled-coil region" evidence="2">
    <location>
        <begin position="59"/>
        <end position="90"/>
    </location>
</feature>
<dbReference type="AlphaFoldDB" id="A0A939BSZ0"/>
<dbReference type="SUPFAM" id="SSF55021">
    <property type="entry name" value="ACT-like"/>
    <property type="match status" value="1"/>
</dbReference>
<feature type="domain" description="ACT" evidence="3">
    <location>
        <begin position="13"/>
        <end position="87"/>
    </location>
</feature>
<dbReference type="CDD" id="cd04872">
    <property type="entry name" value="ACT_1ZPV"/>
    <property type="match status" value="1"/>
</dbReference>
<gene>
    <name evidence="4" type="ORF">JOC47_002527</name>
</gene>
<evidence type="ECO:0000256" key="1">
    <source>
        <dbReference type="HAMAP-Rule" id="MF_01054"/>
    </source>
</evidence>
<dbReference type="Pfam" id="PF13740">
    <property type="entry name" value="ACT_6"/>
    <property type="match status" value="1"/>
</dbReference>
<accession>A0A939BSZ0</accession>
<keyword evidence="2" id="KW-0175">Coiled coil</keyword>
<evidence type="ECO:0000259" key="3">
    <source>
        <dbReference type="PROSITE" id="PS51671"/>
    </source>
</evidence>
<dbReference type="InterPro" id="IPR022986">
    <property type="entry name" value="UPF0237_ACT"/>
</dbReference>
<evidence type="ECO:0000313" key="5">
    <source>
        <dbReference type="Proteomes" id="UP000774000"/>
    </source>
</evidence>
<dbReference type="PANTHER" id="PTHR34875">
    <property type="entry name" value="UPF0237 PROTEIN MJ1558"/>
    <property type="match status" value="1"/>
</dbReference>
<dbReference type="EMBL" id="JAFBDQ010000015">
    <property type="protein sequence ID" value="MBM7557661.1"/>
    <property type="molecule type" value="Genomic_DNA"/>
</dbReference>
<dbReference type="Gene3D" id="3.30.70.260">
    <property type="match status" value="1"/>
</dbReference>
<comment type="caution">
    <text evidence="4">The sequence shown here is derived from an EMBL/GenBank/DDBJ whole genome shotgun (WGS) entry which is preliminary data.</text>
</comment>
<dbReference type="PROSITE" id="PS51671">
    <property type="entry name" value="ACT"/>
    <property type="match status" value="1"/>
</dbReference>
<dbReference type="FunFam" id="3.30.70.260:FF:000032">
    <property type="entry name" value="UPF0237 protein SP_0238"/>
    <property type="match status" value="1"/>
</dbReference>
<dbReference type="Proteomes" id="UP000774000">
    <property type="component" value="Unassembled WGS sequence"/>
</dbReference>
<dbReference type="PANTHER" id="PTHR34875:SF6">
    <property type="entry name" value="UPF0237 PROTEIN MJ1558"/>
    <property type="match status" value="1"/>
</dbReference>
<dbReference type="InterPro" id="IPR050990">
    <property type="entry name" value="UPF0237/GcvR_regulator"/>
</dbReference>
<name>A0A939BSZ0_9FIRM</name>
<reference evidence="4" key="1">
    <citation type="submission" date="2021-01" db="EMBL/GenBank/DDBJ databases">
        <title>Genomic Encyclopedia of Type Strains, Phase IV (KMG-IV): sequencing the most valuable type-strain genomes for metagenomic binning, comparative biology and taxonomic classification.</title>
        <authorList>
            <person name="Goeker M."/>
        </authorList>
    </citation>
    <scope>NUCLEOTIDE SEQUENCE</scope>
    <source>
        <strain evidence="4">DSM 23230</strain>
    </source>
</reference>
<proteinExistence type="inferred from homology"/>
<dbReference type="InterPro" id="IPR002912">
    <property type="entry name" value="ACT_dom"/>
</dbReference>